<dbReference type="Gene3D" id="3.40.630.30">
    <property type="match status" value="1"/>
</dbReference>
<dbReference type="GO" id="GO:0016410">
    <property type="term" value="F:N-acyltransferase activity"/>
    <property type="evidence" value="ECO:0007669"/>
    <property type="project" value="TreeGrafter"/>
</dbReference>
<dbReference type="PANTHER" id="PTHR31438:SF1">
    <property type="entry name" value="LYSINE N-ACYLTRANSFERASE C17G9.06C-RELATED"/>
    <property type="match status" value="1"/>
</dbReference>
<dbReference type="EMBL" id="OAOP01000010">
    <property type="protein sequence ID" value="SNX74914.1"/>
    <property type="molecule type" value="Genomic_DNA"/>
</dbReference>
<dbReference type="PROSITE" id="PS51186">
    <property type="entry name" value="GNAT"/>
    <property type="match status" value="1"/>
</dbReference>
<proteinExistence type="predicted"/>
<dbReference type="Proteomes" id="UP000219546">
    <property type="component" value="Unassembled WGS sequence"/>
</dbReference>
<protein>
    <submittedName>
        <fullName evidence="3">Aminoglycoside 6'-N-acetyltransferase</fullName>
    </submittedName>
</protein>
<gene>
    <name evidence="3" type="ORF">SAMN05877753_110155</name>
</gene>
<keyword evidence="4" id="KW-1185">Reference proteome</keyword>
<feature type="domain" description="N-acetyltransferase" evidence="2">
    <location>
        <begin position="9"/>
        <end position="176"/>
    </location>
</feature>
<dbReference type="Pfam" id="PF13523">
    <property type="entry name" value="Acetyltransf_8"/>
    <property type="match status" value="1"/>
</dbReference>
<dbReference type="RefSeq" id="WP_097160190.1">
    <property type="nucleotide sequence ID" value="NZ_JBEPMQ010000011.1"/>
</dbReference>
<evidence type="ECO:0000313" key="3">
    <source>
        <dbReference type="EMBL" id="SNX74914.1"/>
    </source>
</evidence>
<dbReference type="CDD" id="cd04301">
    <property type="entry name" value="NAT_SF"/>
    <property type="match status" value="1"/>
</dbReference>
<reference evidence="3 4" key="1">
    <citation type="submission" date="2017-08" db="EMBL/GenBank/DDBJ databases">
        <authorList>
            <person name="de Groot N.N."/>
        </authorList>
    </citation>
    <scope>NUCLEOTIDE SEQUENCE [LARGE SCALE GENOMIC DNA]</scope>
    <source>
        <strain evidence="3 4">JC228</strain>
    </source>
</reference>
<dbReference type="InterPro" id="IPR016181">
    <property type="entry name" value="Acyl_CoA_acyltransferase"/>
</dbReference>
<evidence type="ECO:0000259" key="2">
    <source>
        <dbReference type="PROSITE" id="PS51186"/>
    </source>
</evidence>
<dbReference type="GO" id="GO:0046677">
    <property type="term" value="P:response to antibiotic"/>
    <property type="evidence" value="ECO:0007669"/>
    <property type="project" value="UniProtKB-KW"/>
</dbReference>
<keyword evidence="3" id="KW-0808">Transferase</keyword>
<dbReference type="OrthoDB" id="9795206at2"/>
<dbReference type="PANTHER" id="PTHR31438">
    <property type="entry name" value="LYSINE N-ACYLTRANSFERASE C17G9.06C-RELATED"/>
    <property type="match status" value="1"/>
</dbReference>
<accession>A0A285D524</accession>
<keyword evidence="1" id="KW-0046">Antibiotic resistance</keyword>
<dbReference type="InterPro" id="IPR000182">
    <property type="entry name" value="GNAT_dom"/>
</dbReference>
<dbReference type="SUPFAM" id="SSF55729">
    <property type="entry name" value="Acyl-CoA N-acyltransferases (Nat)"/>
    <property type="match status" value="1"/>
</dbReference>
<sequence>MILFQKENLLVRILKTEDNMFLAKWLSDPQVLQFYEGRDNPFTLEEINEKFYNREDEVMKCIVEYEEKEIGYIQFYPVEAEERLKYGYSDNQEVIYGTDQFIGETDFWNKGIGTRLVQAMIEYLVKEKRASKVVMDPQTWNERAIAVYEKCGMRKVKLLPKNEWHEGEYRDCWLMEYHPV</sequence>
<name>A0A285D524_9BACI</name>
<evidence type="ECO:0000313" key="4">
    <source>
        <dbReference type="Proteomes" id="UP000219546"/>
    </source>
</evidence>
<organism evidence="3 4">
    <name type="scientific">Bacillus oleivorans</name>
    <dbReference type="NCBI Taxonomy" id="1448271"/>
    <lineage>
        <taxon>Bacteria</taxon>
        <taxon>Bacillati</taxon>
        <taxon>Bacillota</taxon>
        <taxon>Bacilli</taxon>
        <taxon>Bacillales</taxon>
        <taxon>Bacillaceae</taxon>
        <taxon>Bacillus</taxon>
    </lineage>
</organism>
<dbReference type="AlphaFoldDB" id="A0A285D524"/>
<evidence type="ECO:0000256" key="1">
    <source>
        <dbReference type="ARBA" id="ARBA00023251"/>
    </source>
</evidence>